<keyword evidence="2" id="KW-1185">Reference proteome</keyword>
<reference evidence="1" key="2">
    <citation type="submission" date="2025-09" db="UniProtKB">
        <authorList>
            <consortium name="EnsemblPlants"/>
        </authorList>
    </citation>
    <scope>IDENTIFICATION</scope>
</reference>
<accession>A0ACD5VZF2</accession>
<evidence type="ECO:0000313" key="2">
    <source>
        <dbReference type="Proteomes" id="UP001732700"/>
    </source>
</evidence>
<organism evidence="1 2">
    <name type="scientific">Avena sativa</name>
    <name type="common">Oat</name>
    <dbReference type="NCBI Taxonomy" id="4498"/>
    <lineage>
        <taxon>Eukaryota</taxon>
        <taxon>Viridiplantae</taxon>
        <taxon>Streptophyta</taxon>
        <taxon>Embryophyta</taxon>
        <taxon>Tracheophyta</taxon>
        <taxon>Spermatophyta</taxon>
        <taxon>Magnoliopsida</taxon>
        <taxon>Liliopsida</taxon>
        <taxon>Poales</taxon>
        <taxon>Poaceae</taxon>
        <taxon>BOP clade</taxon>
        <taxon>Pooideae</taxon>
        <taxon>Poodae</taxon>
        <taxon>Poeae</taxon>
        <taxon>Poeae Chloroplast Group 1 (Aveneae type)</taxon>
        <taxon>Aveninae</taxon>
        <taxon>Avena</taxon>
    </lineage>
</organism>
<sequence length="505" mass="56556">MEGLSEESKALYELLKADTSEEYDKRFAEYRKEVTNMIKPFVADTGRQLKTVTGSVVDIRSTLSADLVETKAQIGEELDSLRNLLSSEIAQLTAAIGRIARPDPDVLASAPSASHHREPGESAAGLDGRRCEHTNRGLVCVEHTPPPVGGMHPGRNPAFASNSSPGTLHGTDAGHAPRTDLPQFDGSNPKLWQRRCEDHFQRWQTPDSMWATYASEQFIGAAATWLESYLQLHRRPNWSNFVAAVMARFSRNQHQILARRLIHITQDSTVEDYVSRFSALMDHIAAYEPCLDQVHYTTKFLDGLRPGVRLLVALQQPRSLDTTYSLALLYEELEDDCAATGPVYQPAPVTRRTYQPSQFSPAQPPPPPSRWVSKLVEEKKAAEGQKQHSDDNKWQSLKAYRRSKGLCFVCGERWGRDHQCRTSVPLHLVQEMVHSMQLTADDSEENTEPEQPVPDQQLLVLSSAAIQSGRFEPRTMKLQVQIQGHEFLFLVDSGSSACFIDKSKV</sequence>
<protein>
    <submittedName>
        <fullName evidence="1">Uncharacterized protein</fullName>
    </submittedName>
</protein>
<reference evidence="1" key="1">
    <citation type="submission" date="2021-05" db="EMBL/GenBank/DDBJ databases">
        <authorList>
            <person name="Scholz U."/>
            <person name="Mascher M."/>
            <person name="Fiebig A."/>
        </authorList>
    </citation>
    <scope>NUCLEOTIDE SEQUENCE [LARGE SCALE GENOMIC DNA]</scope>
</reference>
<name>A0ACD5VZF2_AVESA</name>
<evidence type="ECO:0000313" key="1">
    <source>
        <dbReference type="EnsemblPlants" id="AVESA.00010b.r2.3DG0521670.1.CDS.1"/>
    </source>
</evidence>
<proteinExistence type="predicted"/>
<dbReference type="EnsemblPlants" id="AVESA.00010b.r2.3DG0521670.1">
    <property type="protein sequence ID" value="AVESA.00010b.r2.3DG0521670.1.CDS.1"/>
    <property type="gene ID" value="AVESA.00010b.r2.3DG0521670"/>
</dbReference>
<dbReference type="Proteomes" id="UP001732700">
    <property type="component" value="Chromosome 3D"/>
</dbReference>